<dbReference type="HOGENOM" id="CLU_261494_0_0_1"/>
<reference evidence="2 4" key="1">
    <citation type="journal article" date="2012" name="Nature">
        <title>Algal genomes reveal evolutionary mosaicism and the fate of nucleomorphs.</title>
        <authorList>
            <consortium name="DOE Joint Genome Institute"/>
            <person name="Curtis B.A."/>
            <person name="Tanifuji G."/>
            <person name="Burki F."/>
            <person name="Gruber A."/>
            <person name="Irimia M."/>
            <person name="Maruyama S."/>
            <person name="Arias M.C."/>
            <person name="Ball S.G."/>
            <person name="Gile G.H."/>
            <person name="Hirakawa Y."/>
            <person name="Hopkins J.F."/>
            <person name="Kuo A."/>
            <person name="Rensing S.A."/>
            <person name="Schmutz J."/>
            <person name="Symeonidi A."/>
            <person name="Elias M."/>
            <person name="Eveleigh R.J."/>
            <person name="Herman E.K."/>
            <person name="Klute M.J."/>
            <person name="Nakayama T."/>
            <person name="Obornik M."/>
            <person name="Reyes-Prieto A."/>
            <person name="Armbrust E.V."/>
            <person name="Aves S.J."/>
            <person name="Beiko R.G."/>
            <person name="Coutinho P."/>
            <person name="Dacks J.B."/>
            <person name="Durnford D.G."/>
            <person name="Fast N.M."/>
            <person name="Green B.R."/>
            <person name="Grisdale C.J."/>
            <person name="Hempel F."/>
            <person name="Henrissat B."/>
            <person name="Hoppner M.P."/>
            <person name="Ishida K."/>
            <person name="Kim E."/>
            <person name="Koreny L."/>
            <person name="Kroth P.G."/>
            <person name="Liu Y."/>
            <person name="Malik S.B."/>
            <person name="Maier U.G."/>
            <person name="McRose D."/>
            <person name="Mock T."/>
            <person name="Neilson J.A."/>
            <person name="Onodera N.T."/>
            <person name="Poole A.M."/>
            <person name="Pritham E.J."/>
            <person name="Richards T.A."/>
            <person name="Rocap G."/>
            <person name="Roy S.W."/>
            <person name="Sarai C."/>
            <person name="Schaack S."/>
            <person name="Shirato S."/>
            <person name="Slamovits C.H."/>
            <person name="Spencer D.F."/>
            <person name="Suzuki S."/>
            <person name="Worden A.Z."/>
            <person name="Zauner S."/>
            <person name="Barry K."/>
            <person name="Bell C."/>
            <person name="Bharti A.K."/>
            <person name="Crow J.A."/>
            <person name="Grimwood J."/>
            <person name="Kramer R."/>
            <person name="Lindquist E."/>
            <person name="Lucas S."/>
            <person name="Salamov A."/>
            <person name="McFadden G.I."/>
            <person name="Lane C.E."/>
            <person name="Keeling P.J."/>
            <person name="Gray M.W."/>
            <person name="Grigoriev I.V."/>
            <person name="Archibald J.M."/>
        </authorList>
    </citation>
    <scope>NUCLEOTIDE SEQUENCE</scope>
    <source>
        <strain evidence="2 4">CCMP2712</strain>
    </source>
</reference>
<dbReference type="EMBL" id="JH992986">
    <property type="protein sequence ID" value="EKX48239.1"/>
    <property type="molecule type" value="Genomic_DNA"/>
</dbReference>
<keyword evidence="4" id="KW-1185">Reference proteome</keyword>
<accession>L1JJB2</accession>
<reference evidence="4" key="2">
    <citation type="submission" date="2012-11" db="EMBL/GenBank/DDBJ databases">
        <authorList>
            <person name="Kuo A."/>
            <person name="Curtis B.A."/>
            <person name="Tanifuji G."/>
            <person name="Burki F."/>
            <person name="Gruber A."/>
            <person name="Irimia M."/>
            <person name="Maruyama S."/>
            <person name="Arias M.C."/>
            <person name="Ball S.G."/>
            <person name="Gile G.H."/>
            <person name="Hirakawa Y."/>
            <person name="Hopkins J.F."/>
            <person name="Rensing S.A."/>
            <person name="Schmutz J."/>
            <person name="Symeonidi A."/>
            <person name="Elias M."/>
            <person name="Eveleigh R.J."/>
            <person name="Herman E.K."/>
            <person name="Klute M.J."/>
            <person name="Nakayama T."/>
            <person name="Obornik M."/>
            <person name="Reyes-Prieto A."/>
            <person name="Armbrust E.V."/>
            <person name="Aves S.J."/>
            <person name="Beiko R.G."/>
            <person name="Coutinho P."/>
            <person name="Dacks J.B."/>
            <person name="Durnford D.G."/>
            <person name="Fast N.M."/>
            <person name="Green B.R."/>
            <person name="Grisdale C."/>
            <person name="Hempe F."/>
            <person name="Henrissat B."/>
            <person name="Hoppner M.P."/>
            <person name="Ishida K.-I."/>
            <person name="Kim E."/>
            <person name="Koreny L."/>
            <person name="Kroth P.G."/>
            <person name="Liu Y."/>
            <person name="Malik S.-B."/>
            <person name="Maier U.G."/>
            <person name="McRose D."/>
            <person name="Mock T."/>
            <person name="Neilson J.A."/>
            <person name="Onodera N.T."/>
            <person name="Poole A.M."/>
            <person name="Pritham E.J."/>
            <person name="Richards T.A."/>
            <person name="Rocap G."/>
            <person name="Roy S.W."/>
            <person name="Sarai C."/>
            <person name="Schaack S."/>
            <person name="Shirato S."/>
            <person name="Slamovits C.H."/>
            <person name="Spencer D.F."/>
            <person name="Suzuki S."/>
            <person name="Worden A.Z."/>
            <person name="Zauner S."/>
            <person name="Barry K."/>
            <person name="Bell C."/>
            <person name="Bharti A.K."/>
            <person name="Crow J.A."/>
            <person name="Grimwood J."/>
            <person name="Kramer R."/>
            <person name="Lindquist E."/>
            <person name="Lucas S."/>
            <person name="Salamov A."/>
            <person name="McFadden G.I."/>
            <person name="Lane C.E."/>
            <person name="Keeling P.J."/>
            <person name="Gray M.W."/>
            <person name="Grigoriev I.V."/>
            <person name="Archibald J.M."/>
        </authorList>
    </citation>
    <scope>NUCLEOTIDE SEQUENCE</scope>
    <source>
        <strain evidence="4">CCMP2712</strain>
    </source>
</reference>
<dbReference type="PaxDb" id="55529-EKX48239"/>
<dbReference type="InterPro" id="IPR029063">
    <property type="entry name" value="SAM-dependent_MTases_sf"/>
</dbReference>
<dbReference type="GeneID" id="17305066"/>
<feature type="compositionally biased region" description="Basic and acidic residues" evidence="1">
    <location>
        <begin position="66"/>
        <end position="81"/>
    </location>
</feature>
<dbReference type="RefSeq" id="XP_005835219.1">
    <property type="nucleotide sequence ID" value="XM_005835162.1"/>
</dbReference>
<gene>
    <name evidence="2" type="ORF">GUITHDRAFT_105845</name>
</gene>
<dbReference type="SUPFAM" id="SSF53335">
    <property type="entry name" value="S-adenosyl-L-methionine-dependent methyltransferases"/>
    <property type="match status" value="1"/>
</dbReference>
<dbReference type="Proteomes" id="UP000011087">
    <property type="component" value="Unassembled WGS sequence"/>
</dbReference>
<sequence length="1301" mass="151576">MKSSTYSKRSISPTPAVRANLPEKWNILKLEGVSSDRSVSPFQSRAMAARASAEFNITKTRQQSKHAQDKRSLSPVPRRVDENVLAGNQGSKKFDYPAGPGSARIYKLHENRKVETKSVVRTSTFRKSLRKVFLRSEKKLLSELFFERWIVFMASQSQARMKESASAFVLSIRSQSNQQSLEAYFFRWSQQLLQFKAEDLKLRMKASDEASRALVEVVNERTNIMSQSQHDIEVYEYLVDKKLRSEQNFQHLMEVFYHWKQLQQLAGRFSCNLKSLIKYWRALVLKARSQKMKLERVMQAYKRRSMFRSITDWQHTYSFDKNARVQIERKQRNVLRNAWMSWKMEFESTRENQLTCRGWQRDIISHMRREILVLWRMSCVIGRILVRRANVLNNKRRSTLQRVCIEEWTKRTKEAASCEKKVQRLLSLKLISQTRNTFLCWSRAALRSFKLPTGRIHKWAVHIKRKLALSVLNSWEDLIQNASKQRQLIRDRSLLMFYRTKNNMFRRWKALVDTSIIKCEHAKILVRKQERLLVKDHFTVWRSPIAFGVRRVMLAEANEDEREEKTRLSSVLQQAKVFSVLFNLQEMVPMELVVSVKAAIVHESRGEKEKFAQDDNQDVSSDEPAAQVMLLPLEERKRTRRIFEGWRCLAVSSSFAARKVDVKLMIRRTKQVGRALVGWIHLRWSSKRVRDLSLKIRTREDRRKRSSLFLLWRQVCDNKVRKRLIVGRCIAARSSQSKRSILGCWMDIVSDKKVSESLGRSCYTLKRRKILRQHVAVWSAFSARQLRLFHQERRIVRRSQAAMIRKCLLVWIRSSVSKHLQPLVEKFVGRKSQLVLKSSFDRVCKYHLRCRRMQSVVTGCGLRRSHRLLHSVLLRWAKETTRQESLNYKVKSFSMLHGWRLTSKSFKSLLGNSRDRSNSPPQSMSHTSSIWDQSLVHVCSPLPRTPDVSAPPALLALSPSSSHDVSSWAIGQLSFHIMRSAMRGWRCAVEEARLLNDFADMWNNNCETILGKVVVCFYSWHRISLFSRYETEEASFHSTNELQKRLLLLLDVKRNCSKLFLQHQSRGFIHEAAASGSEHEDGCHPLSSSSTASTLSQHLEHASHYPLHASTHSDLSPGSFPFHDLYVSCFPRNDVNYILFQIAQITIKIRRHGQTPVLNIFLLQSMQRTDNNPEELKRSTPARRRSNNQFCVQRCIKDMLHIHECIQQKRSCNADNYKSCLLRCGIQQDAYSLLVSARHGKFMVNLNDIYIGASLLFYGEWSDEEIDLMKLNLPADGVVVDVGANIGAMTVPLAKHVKQGM</sequence>
<organism evidence="2">
    <name type="scientific">Guillardia theta (strain CCMP2712)</name>
    <name type="common">Cryptophyte</name>
    <dbReference type="NCBI Taxonomy" id="905079"/>
    <lineage>
        <taxon>Eukaryota</taxon>
        <taxon>Cryptophyceae</taxon>
        <taxon>Pyrenomonadales</taxon>
        <taxon>Geminigeraceae</taxon>
        <taxon>Guillardia</taxon>
    </lineage>
</organism>
<evidence type="ECO:0000313" key="2">
    <source>
        <dbReference type="EMBL" id="EKX48239.1"/>
    </source>
</evidence>
<name>L1JJB2_GUITC</name>
<feature type="region of interest" description="Disordered" evidence="1">
    <location>
        <begin position="55"/>
        <end position="81"/>
    </location>
</feature>
<dbReference type="KEGG" id="gtt:GUITHDRAFT_105845"/>
<dbReference type="EnsemblProtists" id="EKX48239">
    <property type="protein sequence ID" value="EKX48239"/>
    <property type="gene ID" value="GUITHDRAFT_105845"/>
</dbReference>
<dbReference type="OMA" id="AYSRECE"/>
<evidence type="ECO:0000313" key="3">
    <source>
        <dbReference type="EnsemblProtists" id="EKX48239"/>
    </source>
</evidence>
<reference evidence="3" key="3">
    <citation type="submission" date="2016-03" db="UniProtKB">
        <authorList>
            <consortium name="EnsemblProtists"/>
        </authorList>
    </citation>
    <scope>IDENTIFICATION</scope>
</reference>
<protein>
    <submittedName>
        <fullName evidence="2 3">Uncharacterized protein</fullName>
    </submittedName>
</protein>
<evidence type="ECO:0000256" key="1">
    <source>
        <dbReference type="SAM" id="MobiDB-lite"/>
    </source>
</evidence>
<proteinExistence type="predicted"/>
<evidence type="ECO:0000313" key="4">
    <source>
        <dbReference type="Proteomes" id="UP000011087"/>
    </source>
</evidence>